<accession>A0ABP4RW67</accession>
<evidence type="ECO:0000313" key="1">
    <source>
        <dbReference type="EMBL" id="GAA1662956.1"/>
    </source>
</evidence>
<proteinExistence type="predicted"/>
<dbReference type="EMBL" id="BAAANY010000003">
    <property type="protein sequence ID" value="GAA1662956.1"/>
    <property type="molecule type" value="Genomic_DNA"/>
</dbReference>
<comment type="caution">
    <text evidence="1">The sequence shown here is derived from an EMBL/GenBank/DDBJ whole genome shotgun (WGS) entry which is preliminary data.</text>
</comment>
<name>A0ABP4RW67_9ACTN</name>
<evidence type="ECO:0000313" key="2">
    <source>
        <dbReference type="Proteomes" id="UP001500618"/>
    </source>
</evidence>
<organism evidence="1 2">
    <name type="scientific">Fodinicola feengrottensis</name>
    <dbReference type="NCBI Taxonomy" id="435914"/>
    <lineage>
        <taxon>Bacteria</taxon>
        <taxon>Bacillati</taxon>
        <taxon>Actinomycetota</taxon>
        <taxon>Actinomycetes</taxon>
        <taxon>Mycobacteriales</taxon>
        <taxon>Fodinicola</taxon>
    </lineage>
</organism>
<dbReference type="Proteomes" id="UP001500618">
    <property type="component" value="Unassembled WGS sequence"/>
</dbReference>
<keyword evidence="2" id="KW-1185">Reference proteome</keyword>
<sequence>MPLKPDTDVPPGATSPSLEPACAGVANIAIAMAVARLSSPRAMDFGRLMGGLLTLGKGIHPHY</sequence>
<reference evidence="2" key="1">
    <citation type="journal article" date="2019" name="Int. J. Syst. Evol. Microbiol.">
        <title>The Global Catalogue of Microorganisms (GCM) 10K type strain sequencing project: providing services to taxonomists for standard genome sequencing and annotation.</title>
        <authorList>
            <consortium name="The Broad Institute Genomics Platform"/>
            <consortium name="The Broad Institute Genome Sequencing Center for Infectious Disease"/>
            <person name="Wu L."/>
            <person name="Ma J."/>
        </authorList>
    </citation>
    <scope>NUCLEOTIDE SEQUENCE [LARGE SCALE GENOMIC DNA]</scope>
    <source>
        <strain evidence="2">JCM 14718</strain>
    </source>
</reference>
<gene>
    <name evidence="1" type="ORF">GCM10009765_10550</name>
</gene>
<protein>
    <submittedName>
        <fullName evidence="1">Uncharacterized protein</fullName>
    </submittedName>
</protein>